<dbReference type="GO" id="GO:0051607">
    <property type="term" value="P:defense response to virus"/>
    <property type="evidence" value="ECO:0007669"/>
    <property type="project" value="UniProtKB-ARBA"/>
</dbReference>
<dbReference type="OrthoDB" id="1357022at2759"/>
<dbReference type="Proteomes" id="UP000790787">
    <property type="component" value="Chromosome 22"/>
</dbReference>
<dbReference type="Gene3D" id="1.10.10.10">
    <property type="entry name" value="Winged helix-like DNA-binding domain superfamily/Winged helix DNA-binding domain"/>
    <property type="match status" value="1"/>
</dbReference>
<evidence type="ECO:0000256" key="2">
    <source>
        <dbReference type="ARBA" id="ARBA00022614"/>
    </source>
</evidence>
<keyword evidence="2" id="KW-0433">Leucine-rich repeat</keyword>
<evidence type="ECO:0000256" key="3">
    <source>
        <dbReference type="ARBA" id="ARBA00022737"/>
    </source>
</evidence>
<dbReference type="FunFam" id="1.10.10.10:FF:000322">
    <property type="entry name" value="Probable disease resistance protein At1g63360"/>
    <property type="match status" value="1"/>
</dbReference>
<accession>A0A1S3XMY1</accession>
<evidence type="ECO:0000256" key="4">
    <source>
        <dbReference type="ARBA" id="ARBA00022741"/>
    </source>
</evidence>
<feature type="domain" description="NB-ARC" evidence="7">
    <location>
        <begin position="549"/>
        <end position="718"/>
    </location>
</feature>
<evidence type="ECO:0000256" key="6">
    <source>
        <dbReference type="ARBA" id="ARBA00022840"/>
    </source>
</evidence>
<dbReference type="InterPro" id="IPR032675">
    <property type="entry name" value="LRR_dom_sf"/>
</dbReference>
<evidence type="ECO:0000313" key="11">
    <source>
        <dbReference type="RefSeq" id="XP_016441302.1"/>
    </source>
</evidence>
<dbReference type="PANTHER" id="PTHR23155:SF1228">
    <property type="entry name" value="NB-ARC DOMAIN CONTAINING PROTEIN, EXPRESSED"/>
    <property type="match status" value="1"/>
</dbReference>
<gene>
    <name evidence="10 11" type="primary">LOC107766917</name>
</gene>
<dbReference type="GO" id="GO:0043531">
    <property type="term" value="F:ADP binding"/>
    <property type="evidence" value="ECO:0007669"/>
    <property type="project" value="InterPro"/>
</dbReference>
<evidence type="ECO:0000256" key="5">
    <source>
        <dbReference type="ARBA" id="ARBA00022821"/>
    </source>
</evidence>
<dbReference type="Gene3D" id="3.80.10.10">
    <property type="entry name" value="Ribonuclease Inhibitor"/>
    <property type="match status" value="2"/>
</dbReference>
<dbReference type="Gene3D" id="3.40.50.300">
    <property type="entry name" value="P-loop containing nucleotide triphosphate hydrolases"/>
    <property type="match status" value="1"/>
</dbReference>
<dbReference type="KEGG" id="nta:107766917"/>
<dbReference type="GeneID" id="107766917"/>
<evidence type="ECO:0000313" key="10">
    <source>
        <dbReference type="RefSeq" id="XP_016441301.1"/>
    </source>
</evidence>
<dbReference type="STRING" id="4097.A0A1S3XMY1"/>
<reference evidence="10 11" key="2">
    <citation type="submission" date="2025-04" db="UniProtKB">
        <authorList>
            <consortium name="RefSeq"/>
        </authorList>
    </citation>
    <scope>IDENTIFICATION</scope>
</reference>
<dbReference type="SUPFAM" id="SSF52540">
    <property type="entry name" value="P-loop containing nucleoside triphosphate hydrolases"/>
    <property type="match status" value="1"/>
</dbReference>
<dbReference type="RefSeq" id="XP_016441302.1">
    <property type="nucleotide sequence ID" value="XM_016585816.1"/>
</dbReference>
<evidence type="ECO:0000259" key="8">
    <source>
        <dbReference type="Pfam" id="PF23559"/>
    </source>
</evidence>
<keyword evidence="6" id="KW-0067">ATP-binding</keyword>
<comment type="similarity">
    <text evidence="1">Belongs to the disease resistance NB-LRR family.</text>
</comment>
<keyword evidence="3" id="KW-0677">Repeat</keyword>
<dbReference type="FunFam" id="3.40.50.300:FF:001091">
    <property type="entry name" value="Probable disease resistance protein At1g61300"/>
    <property type="match status" value="1"/>
</dbReference>
<dbReference type="InterPro" id="IPR058922">
    <property type="entry name" value="WHD_DRP"/>
</dbReference>
<dbReference type="InterPro" id="IPR027417">
    <property type="entry name" value="P-loop_NTPase"/>
</dbReference>
<dbReference type="SMR" id="A0A1S3XMY1"/>
<evidence type="ECO:0000259" key="7">
    <source>
        <dbReference type="Pfam" id="PF00931"/>
    </source>
</evidence>
<dbReference type="InterPro" id="IPR036388">
    <property type="entry name" value="WH-like_DNA-bd_sf"/>
</dbReference>
<dbReference type="AlphaFoldDB" id="A0A1S3XMY1"/>
<keyword evidence="5" id="KW-0611">Plant defense</keyword>
<dbReference type="PRINTS" id="PR00364">
    <property type="entry name" value="DISEASERSIST"/>
</dbReference>
<dbReference type="Gene3D" id="1.10.8.430">
    <property type="entry name" value="Helical domain of apoptotic protease-activating factors"/>
    <property type="match status" value="1"/>
</dbReference>
<proteinExistence type="inferred from homology"/>
<evidence type="ECO:0000256" key="1">
    <source>
        <dbReference type="ARBA" id="ARBA00008894"/>
    </source>
</evidence>
<sequence>MEAENSLSLVSARHDQTMHLKGTFSHFIFNACYLNLLVSFAELLEDIVSILDFIRRLKNAKDQTALDMDQIEKLKLQLKSMWKSIQLSYSNLDGLSAEMSNETQHLEDLLKSIFYGNGYDMLVKYNMDQVIPRLLENIRSCISSQHHLKSSVTMTVEQLVEPWDALLAKLHGIVAYPELCSSFLPQYEVLRNLLNNVKDFLGLKLNGCIEHEIVEYVLPQIQLMAERVGYFNLDFLNTLGPSPVMLAHLLVKIIPVALEFMHICSTDLKASKSAEVGRFIKQLLEASPDILREYLIHLQEHMVNVITSSTSARNLHVMIEFLLIILTDMPKGIIHHDKLFDLIARVGALTREVATLVLHLEEKSRNEENINESNIITLDLLENIELLKEDLKHVYLKVPSLSQLCFPMSDGPLFMNLLLINLNDLLNSNSYSVALIKEEIALVKEYIELTRSFFVNVEQELCQDNWIHALNVAYEAEHAINSILVRDHGLLHLIFLLPDTIEKIKIIKEEVFNLSKKIPKNRSLIVVNSPNRPILRNSAIVNQVIVGFEEEKDWIIRKLICGPAEIDVISIIGMAGLGKTTLAYRVYNDESVVSHFDILAWCTIDQEHDGRKLLHKIVNQVTGSNEKFNEDIDVADELRRKLYGRRYLIVLDDVWDIATWDELTRPFPKVKKGSRIILTSRKKEVALHGKHHCEPLYLRLLRLDESWELLEKRIFGEESCPDELLRVGKEIARKCQGLPLVADLIARVIAAKEKKKTLWLEVLNNLNSFILENELEVMKIIQLSYDHLPDHVKSCLLYLGSYPKDEQIEVSSLQDLWTAEGLVEHTEMKSVEEEMNVYLEALISSSLVMVMKSEYRTTCKIHDLVHDFCQVKATKERFFHSIGSSALSCASDLMPRRMTVTFHYSLLEQNHAEKKKVSGKYLLSLKADHTDWPPFGLLVDKTAVLVHLRDLRLLRVLDIAQVFMEDSLLNEIGLLVHLRYLHIGMNVKALPSSLSNLWNLETLVVRNSRSTMALLPIIWNLAKLRHMSIYYCSFFDLDTDEPIFLVEDTNSKLEKLRIIEQLKISYSKDTEDIFKRFPNLQKLDCEIVESWDSSAECNWFPQLDVLNQLEEINARHRRLDSQFPKATKDFCFPSSLKRLTMEEFYLSSGSLSKIATLPNLQNLTLNRTMIQEEEWNVVEEDTFKNLKYLELYMVRLSKWQVGEESFPVLEQLILAECNRLEEIPSSFGDIASLSCIKLVKSPHLEDSALEIKQYVADMMGEDKLQVLSQWYR</sequence>
<organism evidence="10">
    <name type="scientific">Nicotiana tabacum</name>
    <name type="common">Common tobacco</name>
    <dbReference type="NCBI Taxonomy" id="4097"/>
    <lineage>
        <taxon>Eukaryota</taxon>
        <taxon>Viridiplantae</taxon>
        <taxon>Streptophyta</taxon>
        <taxon>Embryophyta</taxon>
        <taxon>Tracheophyta</taxon>
        <taxon>Spermatophyta</taxon>
        <taxon>Magnoliopsida</taxon>
        <taxon>eudicotyledons</taxon>
        <taxon>Gunneridae</taxon>
        <taxon>Pentapetalae</taxon>
        <taxon>asterids</taxon>
        <taxon>lamiids</taxon>
        <taxon>Solanales</taxon>
        <taxon>Solanaceae</taxon>
        <taxon>Nicotianoideae</taxon>
        <taxon>Nicotianeae</taxon>
        <taxon>Nicotiana</taxon>
    </lineage>
</organism>
<dbReference type="Pfam" id="PF23559">
    <property type="entry name" value="WHD_DRP"/>
    <property type="match status" value="1"/>
</dbReference>
<dbReference type="PaxDb" id="4097-A0A1S3XMY1"/>
<protein>
    <submittedName>
        <fullName evidence="10 11">Late blight resistance protein homolog R1A-3 isoform X1</fullName>
    </submittedName>
</protein>
<dbReference type="InterPro" id="IPR002182">
    <property type="entry name" value="NB-ARC"/>
</dbReference>
<dbReference type="GO" id="GO:0005524">
    <property type="term" value="F:ATP binding"/>
    <property type="evidence" value="ECO:0007669"/>
    <property type="project" value="UniProtKB-KW"/>
</dbReference>
<keyword evidence="9" id="KW-1185">Reference proteome</keyword>
<reference key="1">
    <citation type="journal article" date="2014" name="Nat. Commun.">
        <title>The tobacco genome sequence and its comparison with those of tomato and potato.</title>
        <authorList>
            <person name="Sierro N."/>
            <person name="Battey J.N."/>
            <person name="Ouadi S."/>
            <person name="Bakaher N."/>
            <person name="Bovet L."/>
            <person name="Willig A."/>
            <person name="Goepfert S."/>
            <person name="Peitsch M.C."/>
            <person name="Ivanov N.V."/>
        </authorList>
    </citation>
    <scope>NUCLEOTIDE SEQUENCE [LARGE SCALE GENOMIC DNA]</scope>
    <source>
        <strain>cv. TN90</strain>
    </source>
</reference>
<keyword evidence="4" id="KW-0547">Nucleotide-binding</keyword>
<dbReference type="InterPro" id="IPR042197">
    <property type="entry name" value="Apaf_helical"/>
</dbReference>
<dbReference type="InterPro" id="IPR044974">
    <property type="entry name" value="Disease_R_plants"/>
</dbReference>
<dbReference type="SUPFAM" id="SSF52058">
    <property type="entry name" value="L domain-like"/>
    <property type="match status" value="1"/>
</dbReference>
<dbReference type="RefSeq" id="XP_016441301.1">
    <property type="nucleotide sequence ID" value="XM_016585815.1"/>
</dbReference>
<name>A0A1S3XMY1_TOBAC</name>
<feature type="domain" description="Disease resistance protein winged helix" evidence="8">
    <location>
        <begin position="802"/>
        <end position="868"/>
    </location>
</feature>
<dbReference type="Pfam" id="PF00931">
    <property type="entry name" value="NB-ARC"/>
    <property type="match status" value="1"/>
</dbReference>
<evidence type="ECO:0000313" key="9">
    <source>
        <dbReference type="Proteomes" id="UP000790787"/>
    </source>
</evidence>
<dbReference type="PANTHER" id="PTHR23155">
    <property type="entry name" value="DISEASE RESISTANCE PROTEIN RP"/>
    <property type="match status" value="1"/>
</dbReference>